<comment type="caution">
    <text evidence="7">The sequence shown here is derived from an EMBL/GenBank/DDBJ whole genome shotgun (WGS) entry which is preliminary data.</text>
</comment>
<dbReference type="Pfam" id="PF08245">
    <property type="entry name" value="Mur_ligase_M"/>
    <property type="match status" value="1"/>
</dbReference>
<feature type="transmembrane region" description="Helical" evidence="4">
    <location>
        <begin position="64"/>
        <end position="85"/>
    </location>
</feature>
<organism evidence="7 8">
    <name type="scientific">candidate division KSB3 bacterium</name>
    <dbReference type="NCBI Taxonomy" id="2044937"/>
    <lineage>
        <taxon>Bacteria</taxon>
        <taxon>candidate division KSB3</taxon>
    </lineage>
</organism>
<accession>A0A2G6E546</accession>
<feature type="domain" description="Mur ligase central" evidence="6">
    <location>
        <begin position="187"/>
        <end position="376"/>
    </location>
</feature>
<keyword evidence="2" id="KW-0547">Nucleotide-binding</keyword>
<dbReference type="InterPro" id="IPR004101">
    <property type="entry name" value="Mur_ligase_C"/>
</dbReference>
<evidence type="ECO:0000256" key="1">
    <source>
        <dbReference type="ARBA" id="ARBA00022598"/>
    </source>
</evidence>
<dbReference type="Gene3D" id="3.90.190.20">
    <property type="entry name" value="Mur ligase, C-terminal domain"/>
    <property type="match status" value="1"/>
</dbReference>
<evidence type="ECO:0000259" key="6">
    <source>
        <dbReference type="Pfam" id="PF08245"/>
    </source>
</evidence>
<evidence type="ECO:0000256" key="2">
    <source>
        <dbReference type="ARBA" id="ARBA00022741"/>
    </source>
</evidence>
<name>A0A2G6E546_9BACT</name>
<reference evidence="7 8" key="1">
    <citation type="submission" date="2017-10" db="EMBL/GenBank/DDBJ databases">
        <title>Novel microbial diversity and functional potential in the marine mammal oral microbiome.</title>
        <authorList>
            <person name="Dudek N.K."/>
            <person name="Sun C.L."/>
            <person name="Burstein D."/>
            <person name="Kantor R.S."/>
            <person name="Aliaga Goltsman D.S."/>
            <person name="Bik E.M."/>
            <person name="Thomas B.C."/>
            <person name="Banfield J.F."/>
            <person name="Relman D.A."/>
        </authorList>
    </citation>
    <scope>NUCLEOTIDE SEQUENCE [LARGE SCALE GENOMIC DNA]</scope>
    <source>
        <strain evidence="7">DOLZORAL124_49_17</strain>
    </source>
</reference>
<dbReference type="GO" id="GO:0005524">
    <property type="term" value="F:ATP binding"/>
    <property type="evidence" value="ECO:0007669"/>
    <property type="project" value="UniProtKB-KW"/>
</dbReference>
<feature type="transmembrane region" description="Helical" evidence="4">
    <location>
        <begin position="105"/>
        <end position="125"/>
    </location>
</feature>
<keyword evidence="3" id="KW-0067">ATP-binding</keyword>
<dbReference type="InterPro" id="IPR013221">
    <property type="entry name" value="Mur_ligase_cen"/>
</dbReference>
<dbReference type="InterPro" id="IPR036615">
    <property type="entry name" value="Mur_ligase_C_dom_sf"/>
</dbReference>
<dbReference type="Pfam" id="PF02875">
    <property type="entry name" value="Mur_ligase_C"/>
    <property type="match status" value="1"/>
</dbReference>
<dbReference type="GO" id="GO:0016881">
    <property type="term" value="F:acid-amino acid ligase activity"/>
    <property type="evidence" value="ECO:0007669"/>
    <property type="project" value="InterPro"/>
</dbReference>
<keyword evidence="4" id="KW-1133">Transmembrane helix</keyword>
<dbReference type="Proteomes" id="UP000229740">
    <property type="component" value="Unassembled WGS sequence"/>
</dbReference>
<protein>
    <submittedName>
        <fullName evidence="7">Mur ligase</fullName>
    </submittedName>
</protein>
<evidence type="ECO:0000313" key="8">
    <source>
        <dbReference type="Proteomes" id="UP000229740"/>
    </source>
</evidence>
<keyword evidence="4" id="KW-0472">Membrane</keyword>
<dbReference type="PANTHER" id="PTHR43024:SF1">
    <property type="entry name" value="UDP-N-ACETYLMURAMOYL-TRIPEPTIDE--D-ALANYL-D-ALANINE LIGASE"/>
    <property type="match status" value="1"/>
</dbReference>
<evidence type="ECO:0000256" key="3">
    <source>
        <dbReference type="ARBA" id="ARBA00022840"/>
    </source>
</evidence>
<evidence type="ECO:0000259" key="5">
    <source>
        <dbReference type="Pfam" id="PF02875"/>
    </source>
</evidence>
<evidence type="ECO:0000313" key="7">
    <source>
        <dbReference type="EMBL" id="PID57209.1"/>
    </source>
</evidence>
<dbReference type="EMBL" id="PDPS01000028">
    <property type="protein sequence ID" value="PID57209.1"/>
    <property type="molecule type" value="Genomic_DNA"/>
</dbReference>
<feature type="transmembrane region" description="Helical" evidence="4">
    <location>
        <begin position="131"/>
        <end position="156"/>
    </location>
</feature>
<dbReference type="AlphaFoldDB" id="A0A2G6E546"/>
<evidence type="ECO:0000256" key="4">
    <source>
        <dbReference type="SAM" id="Phobius"/>
    </source>
</evidence>
<feature type="domain" description="Mur ligase C-terminal" evidence="5">
    <location>
        <begin position="398"/>
        <end position="517"/>
    </location>
</feature>
<proteinExistence type="predicted"/>
<sequence length="528" mass="59808">MTAVLSMFVLGSYLSYSIWKLKKHLHMLQLNSYLNERYAGWLGQHLRQSYAVKEFLPCLACLPLVFGSAILTAGSWTVAYLFLFLFREHAQEKKALVFTPRAMRLYAAMILVLLVICALSVQGLMTRNNFVILFQMAFLIFFNIASFLVALIANFLESPLERRINLWYFRAARKRIREMPRLRTVGITGSYGKTSTKAILQSMMAQRFHVLMTPESYNTPMGISKVIRADLRPVHEIFIAEMGARQLGDISTLCDLVSPHFGILTSIGEQHLETFHTLDAIKRTKFELIDALPPDGIAFLNMDNEHIRDMAPHCRVKCISFGIDSTDLHYSARHICMDSQGCSFDFCLPDGRSQEFRTSLLGRHNIYNMLGAAALACELGVDVNMIQSVVRNLTPLPHRLEVKNTSQEITIIDDAFNSNPAGARSALEVLQAIDGKKKILITPGMVELGKWEYELNRQFGCQAAACCDYIILVGRKQSLPLQDGLRSMNFSRYYVARDLYEANQHLRTIVTAGDVVLYENDLPDTYNE</sequence>
<dbReference type="SUPFAM" id="SSF53623">
    <property type="entry name" value="MurD-like peptide ligases, catalytic domain"/>
    <property type="match status" value="1"/>
</dbReference>
<dbReference type="PANTHER" id="PTHR43024">
    <property type="entry name" value="UDP-N-ACETYLMURAMOYL-TRIPEPTIDE--D-ALANYL-D-ALANINE LIGASE"/>
    <property type="match status" value="1"/>
</dbReference>
<dbReference type="InterPro" id="IPR036565">
    <property type="entry name" value="Mur-like_cat_sf"/>
</dbReference>
<keyword evidence="1 7" id="KW-0436">Ligase</keyword>
<dbReference type="Gene3D" id="3.40.1190.10">
    <property type="entry name" value="Mur-like, catalytic domain"/>
    <property type="match status" value="1"/>
</dbReference>
<keyword evidence="4" id="KW-0812">Transmembrane</keyword>
<dbReference type="SUPFAM" id="SSF53244">
    <property type="entry name" value="MurD-like peptide ligases, peptide-binding domain"/>
    <property type="match status" value="1"/>
</dbReference>
<dbReference type="InterPro" id="IPR051046">
    <property type="entry name" value="MurCDEF_CellWall_CoF430Synth"/>
</dbReference>
<gene>
    <name evidence="7" type="ORF">CSB45_08245</name>
</gene>